<feature type="region of interest" description="Disordered" evidence="1">
    <location>
        <begin position="1"/>
        <end position="22"/>
    </location>
</feature>
<protein>
    <submittedName>
        <fullName evidence="2">Uncharacterized protein</fullName>
    </submittedName>
</protein>
<gene>
    <name evidence="2" type="ORF">BWQ96_01472</name>
</gene>
<evidence type="ECO:0000313" key="3">
    <source>
        <dbReference type="Proteomes" id="UP000247409"/>
    </source>
</evidence>
<reference evidence="2 3" key="1">
    <citation type="journal article" date="2018" name="Mol. Biol. Evol.">
        <title>Analysis of the draft genome of the red seaweed Gracilariopsis chorda provides insights into genome size evolution in Rhodophyta.</title>
        <authorList>
            <person name="Lee J."/>
            <person name="Yang E.C."/>
            <person name="Graf L."/>
            <person name="Yang J.H."/>
            <person name="Qiu H."/>
            <person name="Zel Zion U."/>
            <person name="Chan C.X."/>
            <person name="Stephens T.G."/>
            <person name="Weber A.P.M."/>
            <person name="Boo G.H."/>
            <person name="Boo S.M."/>
            <person name="Kim K.M."/>
            <person name="Shin Y."/>
            <person name="Jung M."/>
            <person name="Lee S.J."/>
            <person name="Yim H.S."/>
            <person name="Lee J.H."/>
            <person name="Bhattacharya D."/>
            <person name="Yoon H.S."/>
        </authorList>
    </citation>
    <scope>NUCLEOTIDE SEQUENCE [LARGE SCALE GENOMIC DNA]</scope>
    <source>
        <strain evidence="2 3">SKKU-2015</strain>
        <tissue evidence="2">Whole body</tissue>
    </source>
</reference>
<comment type="caution">
    <text evidence="2">The sequence shown here is derived from an EMBL/GenBank/DDBJ whole genome shotgun (WGS) entry which is preliminary data.</text>
</comment>
<feature type="compositionally biased region" description="Polar residues" evidence="1">
    <location>
        <begin position="1"/>
        <end position="19"/>
    </location>
</feature>
<feature type="region of interest" description="Disordered" evidence="1">
    <location>
        <begin position="340"/>
        <end position="384"/>
    </location>
</feature>
<dbReference type="AlphaFoldDB" id="A0A2V3J5G7"/>
<accession>A0A2V3J5G7</accession>
<dbReference type="Proteomes" id="UP000247409">
    <property type="component" value="Unassembled WGS sequence"/>
</dbReference>
<keyword evidence="3" id="KW-1185">Reference proteome</keyword>
<evidence type="ECO:0000256" key="1">
    <source>
        <dbReference type="SAM" id="MobiDB-lite"/>
    </source>
</evidence>
<sequence length="403" mass="42879">MTGATTSLLPNKPSTTPSVITIPAPDRTVTRRSAQNPNVSIYAFVVRDKNTKACAVVSVSLKRHDRFMGLTLKGHAADIVDLEFLRTTPKDEVHVLASCDVDGVVYLWFVYVATDALGIDIGLRLLKKYSFYSLRRSKSAFYSRVRLAGSVEGGTMILVPNDGSSCRVVTFNCETSNPLPDDVEAIEWAPEERRLLTAPEEDGEDDIVADGVGDSSAGAALAADVADAAAGEQDSAKQRDVQLDSTPIEGNTVGAMEVGDDVEMAPPAISSPYERDTEEEVVTAEGKQATEQLTSGVRAFKAARATTAAAKGGGASAVEGSVSVSEDYVDALSSALSAKKEGVQGGGNVVGSAEAGADIDLREREEEDEKVQEFIDPEIEGGRHEARARFEQEEELVFEGRDG</sequence>
<name>A0A2V3J5G7_9FLOR</name>
<feature type="compositionally biased region" description="Acidic residues" evidence="1">
    <location>
        <begin position="365"/>
        <end position="379"/>
    </location>
</feature>
<organism evidence="2 3">
    <name type="scientific">Gracilariopsis chorda</name>
    <dbReference type="NCBI Taxonomy" id="448386"/>
    <lineage>
        <taxon>Eukaryota</taxon>
        <taxon>Rhodophyta</taxon>
        <taxon>Florideophyceae</taxon>
        <taxon>Rhodymeniophycidae</taxon>
        <taxon>Gracilariales</taxon>
        <taxon>Gracilariaceae</taxon>
        <taxon>Gracilariopsis</taxon>
    </lineage>
</organism>
<proteinExistence type="predicted"/>
<evidence type="ECO:0000313" key="2">
    <source>
        <dbReference type="EMBL" id="PXF48620.1"/>
    </source>
</evidence>
<dbReference type="OrthoDB" id="10687650at2759"/>
<dbReference type="EMBL" id="NBIV01000012">
    <property type="protein sequence ID" value="PXF48620.1"/>
    <property type="molecule type" value="Genomic_DNA"/>
</dbReference>